<comment type="caution">
    <text evidence="9">The sequence shown here is derived from an EMBL/GenBank/DDBJ whole genome shotgun (WGS) entry which is preliminary data.</text>
</comment>
<comment type="similarity">
    <text evidence="5">Belongs to the SAT4 family.</text>
</comment>
<feature type="transmembrane region" description="Helical" evidence="7">
    <location>
        <begin position="228"/>
        <end position="248"/>
    </location>
</feature>
<name>A0AAN7B4F9_9PEZI</name>
<keyword evidence="3 7" id="KW-1133">Transmembrane helix</keyword>
<accession>A0AAN7B4F9</accession>
<dbReference type="PANTHER" id="PTHR33048:SF93">
    <property type="entry name" value="INTEGRAL MEMBRANE PROTEIN"/>
    <property type="match status" value="1"/>
</dbReference>
<dbReference type="Pfam" id="PF20684">
    <property type="entry name" value="Fung_rhodopsin"/>
    <property type="match status" value="1"/>
</dbReference>
<dbReference type="InterPro" id="IPR049326">
    <property type="entry name" value="Rhodopsin_dom_fungi"/>
</dbReference>
<dbReference type="AlphaFoldDB" id="A0AAN7B4F9"/>
<keyword evidence="4 7" id="KW-0472">Membrane</keyword>
<evidence type="ECO:0000256" key="7">
    <source>
        <dbReference type="SAM" id="Phobius"/>
    </source>
</evidence>
<organism evidence="9 10">
    <name type="scientific">Rhypophila decipiens</name>
    <dbReference type="NCBI Taxonomy" id="261697"/>
    <lineage>
        <taxon>Eukaryota</taxon>
        <taxon>Fungi</taxon>
        <taxon>Dikarya</taxon>
        <taxon>Ascomycota</taxon>
        <taxon>Pezizomycotina</taxon>
        <taxon>Sordariomycetes</taxon>
        <taxon>Sordariomycetidae</taxon>
        <taxon>Sordariales</taxon>
        <taxon>Naviculisporaceae</taxon>
        <taxon>Rhypophila</taxon>
    </lineage>
</organism>
<dbReference type="PANTHER" id="PTHR33048">
    <property type="entry name" value="PTH11-LIKE INTEGRAL MEMBRANE PROTEIN (AFU_ORTHOLOGUE AFUA_5G11245)"/>
    <property type="match status" value="1"/>
</dbReference>
<gene>
    <name evidence="9" type="ORF">QBC37DRAFT_450041</name>
</gene>
<reference evidence="9" key="1">
    <citation type="journal article" date="2023" name="Mol. Phylogenet. Evol.">
        <title>Genome-scale phylogeny and comparative genomics of the fungal order Sordariales.</title>
        <authorList>
            <person name="Hensen N."/>
            <person name="Bonometti L."/>
            <person name="Westerberg I."/>
            <person name="Brannstrom I.O."/>
            <person name="Guillou S."/>
            <person name="Cros-Aarteil S."/>
            <person name="Calhoun S."/>
            <person name="Haridas S."/>
            <person name="Kuo A."/>
            <person name="Mondo S."/>
            <person name="Pangilinan J."/>
            <person name="Riley R."/>
            <person name="LaButti K."/>
            <person name="Andreopoulos B."/>
            <person name="Lipzen A."/>
            <person name="Chen C."/>
            <person name="Yan M."/>
            <person name="Daum C."/>
            <person name="Ng V."/>
            <person name="Clum A."/>
            <person name="Steindorff A."/>
            <person name="Ohm R.A."/>
            <person name="Martin F."/>
            <person name="Silar P."/>
            <person name="Natvig D.O."/>
            <person name="Lalanne C."/>
            <person name="Gautier V."/>
            <person name="Ament-Velasquez S.L."/>
            <person name="Kruys A."/>
            <person name="Hutchinson M.I."/>
            <person name="Powell A.J."/>
            <person name="Barry K."/>
            <person name="Miller A.N."/>
            <person name="Grigoriev I.V."/>
            <person name="Debuchy R."/>
            <person name="Gladieux P."/>
            <person name="Hiltunen Thoren M."/>
            <person name="Johannesson H."/>
        </authorList>
    </citation>
    <scope>NUCLEOTIDE SEQUENCE</scope>
    <source>
        <strain evidence="9">PSN293</strain>
    </source>
</reference>
<feature type="transmembrane region" description="Helical" evidence="7">
    <location>
        <begin position="60"/>
        <end position="82"/>
    </location>
</feature>
<keyword evidence="2 7" id="KW-0812">Transmembrane</keyword>
<feature type="domain" description="Rhodopsin" evidence="8">
    <location>
        <begin position="83"/>
        <end position="325"/>
    </location>
</feature>
<evidence type="ECO:0000256" key="3">
    <source>
        <dbReference type="ARBA" id="ARBA00022989"/>
    </source>
</evidence>
<evidence type="ECO:0000256" key="1">
    <source>
        <dbReference type="ARBA" id="ARBA00004141"/>
    </source>
</evidence>
<evidence type="ECO:0000256" key="4">
    <source>
        <dbReference type="ARBA" id="ARBA00023136"/>
    </source>
</evidence>
<feature type="transmembrane region" description="Helical" evidence="7">
    <location>
        <begin position="260"/>
        <end position="284"/>
    </location>
</feature>
<evidence type="ECO:0000256" key="6">
    <source>
        <dbReference type="SAM" id="MobiDB-lite"/>
    </source>
</evidence>
<dbReference type="Proteomes" id="UP001301769">
    <property type="component" value="Unassembled WGS sequence"/>
</dbReference>
<feature type="transmembrane region" description="Helical" evidence="7">
    <location>
        <begin position="143"/>
        <end position="164"/>
    </location>
</feature>
<dbReference type="GO" id="GO:0016020">
    <property type="term" value="C:membrane"/>
    <property type="evidence" value="ECO:0007669"/>
    <property type="project" value="UniProtKB-SubCell"/>
</dbReference>
<feature type="transmembrane region" description="Helical" evidence="7">
    <location>
        <begin position="103"/>
        <end position="123"/>
    </location>
</feature>
<feature type="transmembrane region" description="Helical" evidence="7">
    <location>
        <begin position="176"/>
        <end position="193"/>
    </location>
</feature>
<comment type="subcellular location">
    <subcellularLocation>
        <location evidence="1">Membrane</location>
        <topology evidence="1">Multi-pass membrane protein</topology>
    </subcellularLocation>
</comment>
<evidence type="ECO:0000259" key="8">
    <source>
        <dbReference type="Pfam" id="PF20684"/>
    </source>
</evidence>
<evidence type="ECO:0000256" key="5">
    <source>
        <dbReference type="ARBA" id="ARBA00038359"/>
    </source>
</evidence>
<sequence length="426" mass="45557">MASPSSAPIAIPSGGVNAGPPIIGNGGPPIISNGPGGPGVDLAPLDPNLIPSPPTPGAEALANAFVAVAVMLNVISFIVFAGRIATRNIPLYNMGWDDWVISAAYVFLLSNSILLMMTVPYAFGGDPSTFTMQGVINGNKYAIVAQPFWALSMATVKISVAAMMLRLEQRPRWRQFLWTMIVLMAVFCVYNIIASVTQCIPLEAAWDVMGLIKEKKCWNVDAVRTSSTIISVFNIVTDVVFAILPITFLKDVQIPLRERIIIGVLMGLGIFASAASIVKAVSVANFGMTGDPNKEGIAVGMWSCVEEQVAFIAACIPTLRKPFQRVLQKCGLVTSVGNTSNKATAGTGFKRMYGNQTSEATGGTIKMKSMMSRDAASEESILAPNSASGQDDSMKPGEIWRTTEVHLNDEPADWEEKNKKGNTHVV</sequence>
<feature type="region of interest" description="Disordered" evidence="6">
    <location>
        <begin position="360"/>
        <end position="426"/>
    </location>
</feature>
<dbReference type="InterPro" id="IPR052337">
    <property type="entry name" value="SAT4-like"/>
</dbReference>
<reference evidence="9" key="2">
    <citation type="submission" date="2023-05" db="EMBL/GenBank/DDBJ databases">
        <authorList>
            <consortium name="Lawrence Berkeley National Laboratory"/>
            <person name="Steindorff A."/>
            <person name="Hensen N."/>
            <person name="Bonometti L."/>
            <person name="Westerberg I."/>
            <person name="Brannstrom I.O."/>
            <person name="Guillou S."/>
            <person name="Cros-Aarteil S."/>
            <person name="Calhoun S."/>
            <person name="Haridas S."/>
            <person name="Kuo A."/>
            <person name="Mondo S."/>
            <person name="Pangilinan J."/>
            <person name="Riley R."/>
            <person name="Labutti K."/>
            <person name="Andreopoulos B."/>
            <person name="Lipzen A."/>
            <person name="Chen C."/>
            <person name="Yanf M."/>
            <person name="Daum C."/>
            <person name="Ng V."/>
            <person name="Clum A."/>
            <person name="Ohm R."/>
            <person name="Martin F."/>
            <person name="Silar P."/>
            <person name="Natvig D."/>
            <person name="Lalanne C."/>
            <person name="Gautier V."/>
            <person name="Ament-Velasquez S.L."/>
            <person name="Kruys A."/>
            <person name="Hutchinson M.I."/>
            <person name="Powell A.J."/>
            <person name="Barry K."/>
            <person name="Miller A.N."/>
            <person name="Grigoriev I.V."/>
            <person name="Debuchy R."/>
            <person name="Gladieux P."/>
            <person name="Thoren M.H."/>
            <person name="Johannesson H."/>
        </authorList>
    </citation>
    <scope>NUCLEOTIDE SEQUENCE</scope>
    <source>
        <strain evidence="9">PSN293</strain>
    </source>
</reference>
<protein>
    <recommendedName>
        <fullName evidence="8">Rhodopsin domain-containing protein</fullName>
    </recommendedName>
</protein>
<dbReference type="EMBL" id="MU858199">
    <property type="protein sequence ID" value="KAK4209632.1"/>
    <property type="molecule type" value="Genomic_DNA"/>
</dbReference>
<evidence type="ECO:0000313" key="9">
    <source>
        <dbReference type="EMBL" id="KAK4209632.1"/>
    </source>
</evidence>
<evidence type="ECO:0000256" key="2">
    <source>
        <dbReference type="ARBA" id="ARBA00022692"/>
    </source>
</evidence>
<evidence type="ECO:0000313" key="10">
    <source>
        <dbReference type="Proteomes" id="UP001301769"/>
    </source>
</evidence>
<keyword evidence="10" id="KW-1185">Reference proteome</keyword>
<feature type="compositionally biased region" description="Basic and acidic residues" evidence="6">
    <location>
        <begin position="401"/>
        <end position="419"/>
    </location>
</feature>
<proteinExistence type="inferred from homology"/>